<dbReference type="InterPro" id="IPR004027">
    <property type="entry name" value="SEC_C_motif"/>
</dbReference>
<dbReference type="AlphaFoldDB" id="A0A1S2LCB4"/>
<gene>
    <name evidence="1" type="ORF">BKP35_16885</name>
</gene>
<name>A0A1S2LCB4_9BACI</name>
<proteinExistence type="predicted"/>
<dbReference type="SUPFAM" id="SSF103642">
    <property type="entry name" value="Sec-C motif"/>
    <property type="match status" value="1"/>
</dbReference>
<protein>
    <recommendedName>
        <fullName evidence="3">Zinc chelation protein SecC</fullName>
    </recommendedName>
</protein>
<evidence type="ECO:0008006" key="3">
    <source>
        <dbReference type="Google" id="ProtNLM"/>
    </source>
</evidence>
<dbReference type="Proteomes" id="UP000180098">
    <property type="component" value="Unassembled WGS sequence"/>
</dbReference>
<dbReference type="PANTHER" id="PTHR33747">
    <property type="entry name" value="UPF0225 PROTEIN SCO1677"/>
    <property type="match status" value="1"/>
</dbReference>
<evidence type="ECO:0000313" key="1">
    <source>
        <dbReference type="EMBL" id="OIJ09377.1"/>
    </source>
</evidence>
<accession>A0A1S2LCB4</accession>
<dbReference type="PANTHER" id="PTHR33747:SF1">
    <property type="entry name" value="ADENYLATE CYCLASE-ASSOCIATED CAP C-TERMINAL DOMAIN-CONTAINING PROTEIN"/>
    <property type="match status" value="1"/>
</dbReference>
<reference evidence="1 2" key="1">
    <citation type="submission" date="2016-10" db="EMBL/GenBank/DDBJ databases">
        <title>Draft genome sequences of four alkaliphilic bacteria belonging to the Anaerobacillus genus.</title>
        <authorList>
            <person name="Bassil N.M."/>
            <person name="Lloyd J.R."/>
        </authorList>
    </citation>
    <scope>NUCLEOTIDE SEQUENCE [LARGE SCALE GENOMIC DNA]</scope>
    <source>
        <strain evidence="1 2">DSM 15340</strain>
    </source>
</reference>
<dbReference type="EMBL" id="MLQQ01000045">
    <property type="protein sequence ID" value="OIJ09377.1"/>
    <property type="molecule type" value="Genomic_DNA"/>
</dbReference>
<keyword evidence="2" id="KW-1185">Reference proteome</keyword>
<evidence type="ECO:0000313" key="2">
    <source>
        <dbReference type="Proteomes" id="UP000180098"/>
    </source>
</evidence>
<dbReference type="Pfam" id="PF02810">
    <property type="entry name" value="SEC-C"/>
    <property type="match status" value="1"/>
</dbReference>
<organism evidence="1 2">
    <name type="scientific">Anaerobacillus arseniciselenatis</name>
    <dbReference type="NCBI Taxonomy" id="85682"/>
    <lineage>
        <taxon>Bacteria</taxon>
        <taxon>Bacillati</taxon>
        <taxon>Bacillota</taxon>
        <taxon>Bacilli</taxon>
        <taxon>Bacillales</taxon>
        <taxon>Bacillaceae</taxon>
        <taxon>Anaerobacillus</taxon>
    </lineage>
</organism>
<dbReference type="Gene3D" id="3.10.450.50">
    <property type="match status" value="1"/>
</dbReference>
<comment type="caution">
    <text evidence="1">The sequence shown here is derived from an EMBL/GenBank/DDBJ whole genome shotgun (WGS) entry which is preliminary data.</text>
</comment>
<sequence length="415" mass="48705">MNKKIEEINMDRKTGKMLLDAVERAKVHHKTLQERHEEKSWKPINLSSNLLNALSSLTKNDLDSIRKNYQLQGISSLRKQELAIELSKQVPEKFASKLYLLDDERYKLIKKIVNHSGFLYDYDLSFKQISILRDYSMIFPGKYDNKNVLFMPTELIQIFKDADGSELKRAIQENTEIIRIVHGMTYYYGVVDSTYLAKQVEKLTGTKIDRMNFFTTLSFAAKYHGQVKETYDGYVDFRIFTHSDIVKAHKERANIDYKSFTKDQLIAASQEFYFEKNKTMMDLLKFFKDHYEISNLELEEVGLQLESLIKEEAPPNKLIEYLQSVFEFPTFEFVQDLTGRLMDLYNHTRSWILKGHTPNEIHQLEKKHLQPLKETRFSTNAEDNKVIQLSNYKKTGRNEPCPCGSGKKYKKCCKN</sequence>